<dbReference type="SUPFAM" id="SSF88659">
    <property type="entry name" value="Sigma3 and sigma4 domains of RNA polymerase sigma factors"/>
    <property type="match status" value="1"/>
</dbReference>
<evidence type="ECO:0000259" key="6">
    <source>
        <dbReference type="Pfam" id="PF08281"/>
    </source>
</evidence>
<dbReference type="InterPro" id="IPR036388">
    <property type="entry name" value="WH-like_DNA-bd_sf"/>
</dbReference>
<keyword evidence="3" id="KW-0731">Sigma factor</keyword>
<evidence type="ECO:0000256" key="3">
    <source>
        <dbReference type="ARBA" id="ARBA00023082"/>
    </source>
</evidence>
<dbReference type="eggNOG" id="COG1595">
    <property type="taxonomic scope" value="Bacteria"/>
</dbReference>
<dbReference type="SUPFAM" id="SSF88946">
    <property type="entry name" value="Sigma2 domain of RNA polymerase sigma factors"/>
    <property type="match status" value="1"/>
</dbReference>
<feature type="domain" description="RNA polymerase sigma factor 70 region 4 type 2" evidence="6">
    <location>
        <begin position="145"/>
        <end position="194"/>
    </location>
</feature>
<sequence>MRDTYSPSSNEDLDWAHLLDHARSGDATAINRVWSHMRSYLLLVAERGLGDALSAKVDASDIVQGSLLEAQRDFDRFTGNSESELKAWLRRLVKHNLADNRRHFQDAQRRDIRLERRLSGGASDEIVDPQQATASSMIRREETDLELIQAVSQLQSDQRRLIEMRHRHGMTYEAIGQELGISERTVRNRWANAITQLRKELCNGGRSPL</sequence>
<organism evidence="7 8">
    <name type="scientific">Blastopirellula marina DSM 3645</name>
    <dbReference type="NCBI Taxonomy" id="314230"/>
    <lineage>
        <taxon>Bacteria</taxon>
        <taxon>Pseudomonadati</taxon>
        <taxon>Planctomycetota</taxon>
        <taxon>Planctomycetia</taxon>
        <taxon>Pirellulales</taxon>
        <taxon>Pirellulaceae</taxon>
        <taxon>Blastopirellula</taxon>
    </lineage>
</organism>
<gene>
    <name evidence="7" type="ORF">DSM3645_16645</name>
</gene>
<dbReference type="Pfam" id="PF08281">
    <property type="entry name" value="Sigma70_r4_2"/>
    <property type="match status" value="1"/>
</dbReference>
<dbReference type="GO" id="GO:0003677">
    <property type="term" value="F:DNA binding"/>
    <property type="evidence" value="ECO:0007669"/>
    <property type="project" value="UniProtKB-KW"/>
</dbReference>
<evidence type="ECO:0000256" key="2">
    <source>
        <dbReference type="ARBA" id="ARBA00023015"/>
    </source>
</evidence>
<dbReference type="STRING" id="314230.DSM3645_16645"/>
<evidence type="ECO:0000313" key="7">
    <source>
        <dbReference type="EMBL" id="EAQ81799.1"/>
    </source>
</evidence>
<accession>A3ZNA7</accession>
<dbReference type="InterPro" id="IPR014284">
    <property type="entry name" value="RNA_pol_sigma-70_dom"/>
</dbReference>
<evidence type="ECO:0000256" key="1">
    <source>
        <dbReference type="ARBA" id="ARBA00010641"/>
    </source>
</evidence>
<dbReference type="PANTHER" id="PTHR43133">
    <property type="entry name" value="RNA POLYMERASE ECF-TYPE SIGMA FACTO"/>
    <property type="match status" value="1"/>
</dbReference>
<keyword evidence="4" id="KW-0238">DNA-binding</keyword>
<dbReference type="CDD" id="cd06171">
    <property type="entry name" value="Sigma70_r4"/>
    <property type="match status" value="1"/>
</dbReference>
<evidence type="ECO:0000313" key="8">
    <source>
        <dbReference type="Proteomes" id="UP000004358"/>
    </source>
</evidence>
<proteinExistence type="inferred from homology"/>
<dbReference type="AlphaFoldDB" id="A3ZNA7"/>
<dbReference type="GO" id="GO:0006352">
    <property type="term" value="P:DNA-templated transcription initiation"/>
    <property type="evidence" value="ECO:0007669"/>
    <property type="project" value="InterPro"/>
</dbReference>
<dbReference type="GO" id="GO:0016987">
    <property type="term" value="F:sigma factor activity"/>
    <property type="evidence" value="ECO:0007669"/>
    <property type="project" value="UniProtKB-KW"/>
</dbReference>
<reference evidence="7 8" key="1">
    <citation type="submission" date="2006-02" db="EMBL/GenBank/DDBJ databases">
        <authorList>
            <person name="Amann R."/>
            <person name="Ferriera S."/>
            <person name="Johnson J."/>
            <person name="Kravitz S."/>
            <person name="Halpern A."/>
            <person name="Remington K."/>
            <person name="Beeson K."/>
            <person name="Tran B."/>
            <person name="Rogers Y.-H."/>
            <person name="Friedman R."/>
            <person name="Venter J.C."/>
        </authorList>
    </citation>
    <scope>NUCLEOTIDE SEQUENCE [LARGE SCALE GENOMIC DNA]</scope>
    <source>
        <strain evidence="7 8">DSM 3645</strain>
    </source>
</reference>
<dbReference type="HOGENOM" id="CLU_047691_8_1_0"/>
<comment type="caution">
    <text evidence="7">The sequence shown here is derived from an EMBL/GenBank/DDBJ whole genome shotgun (WGS) entry which is preliminary data.</text>
</comment>
<evidence type="ECO:0000256" key="4">
    <source>
        <dbReference type="ARBA" id="ARBA00023125"/>
    </source>
</evidence>
<dbReference type="EMBL" id="AANZ01000003">
    <property type="protein sequence ID" value="EAQ81799.1"/>
    <property type="molecule type" value="Genomic_DNA"/>
</dbReference>
<comment type="similarity">
    <text evidence="1">Belongs to the sigma-70 factor family. ECF subfamily.</text>
</comment>
<dbReference type="Proteomes" id="UP000004358">
    <property type="component" value="Unassembled WGS sequence"/>
</dbReference>
<dbReference type="InterPro" id="IPR013249">
    <property type="entry name" value="RNA_pol_sigma70_r4_t2"/>
</dbReference>
<keyword evidence="5" id="KW-0804">Transcription</keyword>
<dbReference type="Gene3D" id="1.10.1740.10">
    <property type="match status" value="1"/>
</dbReference>
<dbReference type="Gene3D" id="1.10.10.10">
    <property type="entry name" value="Winged helix-like DNA-binding domain superfamily/Winged helix DNA-binding domain"/>
    <property type="match status" value="1"/>
</dbReference>
<evidence type="ECO:0000256" key="5">
    <source>
        <dbReference type="ARBA" id="ARBA00023163"/>
    </source>
</evidence>
<dbReference type="InterPro" id="IPR013325">
    <property type="entry name" value="RNA_pol_sigma_r2"/>
</dbReference>
<name>A3ZNA7_9BACT</name>
<dbReference type="PANTHER" id="PTHR43133:SF8">
    <property type="entry name" value="RNA POLYMERASE SIGMA FACTOR HI_1459-RELATED"/>
    <property type="match status" value="1"/>
</dbReference>
<dbReference type="InterPro" id="IPR039425">
    <property type="entry name" value="RNA_pol_sigma-70-like"/>
</dbReference>
<protein>
    <submittedName>
        <fullName evidence="7">Putative RNA polymerase sigma-E factor</fullName>
    </submittedName>
</protein>
<dbReference type="NCBIfam" id="TIGR02937">
    <property type="entry name" value="sigma70-ECF"/>
    <property type="match status" value="1"/>
</dbReference>
<keyword evidence="2" id="KW-0805">Transcription regulation</keyword>
<dbReference type="InterPro" id="IPR013324">
    <property type="entry name" value="RNA_pol_sigma_r3/r4-like"/>
</dbReference>